<accession>A0A6I6F749</accession>
<comment type="similarity">
    <text evidence="2">Belongs to the SsgA family.</text>
</comment>
<evidence type="ECO:0000256" key="1">
    <source>
        <dbReference type="ARBA" id="ARBA00004431"/>
    </source>
</evidence>
<evidence type="ECO:0000313" key="7">
    <source>
        <dbReference type="EMBL" id="QGV79500.1"/>
    </source>
</evidence>
<dbReference type="Pfam" id="PF04686">
    <property type="entry name" value="SsgA"/>
    <property type="match status" value="1"/>
</dbReference>
<dbReference type="Gene3D" id="2.30.31.20">
    <property type="entry name" value="Sporulation-specific cell division protein SsgB"/>
    <property type="match status" value="1"/>
</dbReference>
<sequence>MNTVLRDKVFMRLLSPDGHELPVLSHLTYDPRDPYAVTVGFTHGGFVYAEWRLDRDMLRDGMAHPVGEGDVTMWPVLNGTREELRIELLNTAVFTVWAPSLWRFLRKTYEEVPAGRERVEDLDAFLEELLAAG</sequence>
<dbReference type="InterPro" id="IPR038658">
    <property type="entry name" value="SsgB_sf"/>
</dbReference>
<evidence type="ECO:0000256" key="5">
    <source>
        <dbReference type="ARBA" id="ARBA00023210"/>
    </source>
</evidence>
<comment type="subcellular location">
    <subcellularLocation>
        <location evidence="1">Cell septum</location>
    </subcellularLocation>
</comment>
<evidence type="ECO:0000256" key="4">
    <source>
        <dbReference type="ARBA" id="ARBA00022969"/>
    </source>
</evidence>
<evidence type="ECO:0000256" key="3">
    <source>
        <dbReference type="ARBA" id="ARBA00022618"/>
    </source>
</evidence>
<keyword evidence="3 7" id="KW-0132">Cell division</keyword>
<dbReference type="RefSeq" id="WP_156693245.1">
    <property type="nucleotide sequence ID" value="NZ_CP034279.1"/>
</dbReference>
<keyword evidence="4" id="KW-0749">Sporulation</keyword>
<reference evidence="7 8" key="1">
    <citation type="submission" date="2018-12" db="EMBL/GenBank/DDBJ databases">
        <title>Complete genome sequence of Streptomyces ficellus NRRL8067, the producer of ficellomycin, feldamycin and nojirimycin.</title>
        <authorList>
            <person name="Zhang H."/>
            <person name="Yue R."/>
            <person name="Liu Y."/>
            <person name="Li M."/>
            <person name="Mu H."/>
            <person name="Zhang J."/>
        </authorList>
    </citation>
    <scope>NUCLEOTIDE SEQUENCE [LARGE SCALE GENOMIC DNA]</scope>
    <source>
        <strain evidence="7 8">NRRL 8067</strain>
    </source>
</reference>
<gene>
    <name evidence="7" type="ORF">EIZ62_15545</name>
</gene>
<keyword evidence="8" id="KW-1185">Reference proteome</keyword>
<dbReference type="GO" id="GO:0030428">
    <property type="term" value="C:cell septum"/>
    <property type="evidence" value="ECO:0007669"/>
    <property type="project" value="UniProtKB-SubCell"/>
</dbReference>
<dbReference type="AlphaFoldDB" id="A0A6I6F749"/>
<dbReference type="GO" id="GO:0030435">
    <property type="term" value="P:sporulation resulting in formation of a cellular spore"/>
    <property type="evidence" value="ECO:0007669"/>
    <property type="project" value="UniProtKB-KW"/>
</dbReference>
<dbReference type="GO" id="GO:0000917">
    <property type="term" value="P:division septum assembly"/>
    <property type="evidence" value="ECO:0007669"/>
    <property type="project" value="UniProtKB-KW"/>
</dbReference>
<dbReference type="EMBL" id="CP034279">
    <property type="protein sequence ID" value="QGV79500.1"/>
    <property type="molecule type" value="Genomic_DNA"/>
</dbReference>
<organism evidence="7 8">
    <name type="scientific">Streptomyces ficellus</name>
    <dbReference type="NCBI Taxonomy" id="1977088"/>
    <lineage>
        <taxon>Bacteria</taxon>
        <taxon>Bacillati</taxon>
        <taxon>Actinomycetota</taxon>
        <taxon>Actinomycetes</taxon>
        <taxon>Kitasatosporales</taxon>
        <taxon>Streptomycetaceae</taxon>
        <taxon>Streptomyces</taxon>
    </lineage>
</organism>
<proteinExistence type="inferred from homology"/>
<evidence type="ECO:0000313" key="8">
    <source>
        <dbReference type="Proteomes" id="UP000422572"/>
    </source>
</evidence>
<protein>
    <submittedName>
        <fullName evidence="7">SsgA family sporulation/cell division regulator</fullName>
    </submittedName>
</protein>
<dbReference type="KEGG" id="sfic:EIZ62_15545"/>
<dbReference type="InterPro" id="IPR006776">
    <property type="entry name" value="SsgB"/>
</dbReference>
<evidence type="ECO:0000256" key="6">
    <source>
        <dbReference type="ARBA" id="ARBA00023306"/>
    </source>
</evidence>
<evidence type="ECO:0000256" key="2">
    <source>
        <dbReference type="ARBA" id="ARBA00009323"/>
    </source>
</evidence>
<dbReference type="OrthoDB" id="3853096at2"/>
<dbReference type="Proteomes" id="UP000422572">
    <property type="component" value="Chromosome"/>
</dbReference>
<keyword evidence="5" id="KW-0717">Septation</keyword>
<name>A0A6I6F749_9ACTN</name>
<keyword evidence="6" id="KW-0131">Cell cycle</keyword>